<feature type="transmembrane region" description="Helical" evidence="6">
    <location>
        <begin position="60"/>
        <end position="83"/>
    </location>
</feature>
<dbReference type="PANTHER" id="PTHR33931">
    <property type="entry name" value="HOLIN-LIKE PROTEIN CIDA-RELATED"/>
    <property type="match status" value="1"/>
</dbReference>
<keyword evidence="3 6" id="KW-0812">Transmembrane</keyword>
<dbReference type="RefSeq" id="WP_271140194.1">
    <property type="nucleotide sequence ID" value="NZ_JAPYYP010000013.1"/>
</dbReference>
<feature type="transmembrane region" description="Helical" evidence="6">
    <location>
        <begin position="89"/>
        <end position="110"/>
    </location>
</feature>
<keyword evidence="2" id="KW-1003">Cell membrane</keyword>
<evidence type="ECO:0000256" key="4">
    <source>
        <dbReference type="ARBA" id="ARBA00022989"/>
    </source>
</evidence>
<dbReference type="AlphaFoldDB" id="A0A9X3TQT0"/>
<organism evidence="7 8">
    <name type="scientific">Brevibacillus thermoruber</name>
    <dbReference type="NCBI Taxonomy" id="33942"/>
    <lineage>
        <taxon>Bacteria</taxon>
        <taxon>Bacillati</taxon>
        <taxon>Bacillota</taxon>
        <taxon>Bacilli</taxon>
        <taxon>Bacillales</taxon>
        <taxon>Paenibacillaceae</taxon>
        <taxon>Brevibacillus</taxon>
    </lineage>
</organism>
<proteinExistence type="predicted"/>
<protein>
    <submittedName>
        <fullName evidence="7">CidA/LrgA family protein</fullName>
    </submittedName>
</protein>
<accession>A0A9X3TQT0</accession>
<comment type="subcellular location">
    <subcellularLocation>
        <location evidence="1">Cell membrane</location>
        <topology evidence="1">Multi-pass membrane protein</topology>
    </subcellularLocation>
</comment>
<name>A0A9X3TQT0_9BACL</name>
<evidence type="ECO:0000313" key="8">
    <source>
        <dbReference type="Proteomes" id="UP001151071"/>
    </source>
</evidence>
<comment type="caution">
    <text evidence="7">The sequence shown here is derived from an EMBL/GenBank/DDBJ whole genome shotgun (WGS) entry which is preliminary data.</text>
</comment>
<feature type="transmembrane region" description="Helical" evidence="6">
    <location>
        <begin position="35"/>
        <end position="53"/>
    </location>
</feature>
<dbReference type="PANTHER" id="PTHR33931:SF2">
    <property type="entry name" value="HOLIN-LIKE PROTEIN CIDA"/>
    <property type="match status" value="1"/>
</dbReference>
<evidence type="ECO:0000256" key="6">
    <source>
        <dbReference type="SAM" id="Phobius"/>
    </source>
</evidence>
<keyword evidence="5 6" id="KW-0472">Membrane</keyword>
<keyword evidence="8" id="KW-1185">Reference proteome</keyword>
<dbReference type="GO" id="GO:0005886">
    <property type="term" value="C:plasma membrane"/>
    <property type="evidence" value="ECO:0007669"/>
    <property type="project" value="UniProtKB-SubCell"/>
</dbReference>
<evidence type="ECO:0000256" key="5">
    <source>
        <dbReference type="ARBA" id="ARBA00023136"/>
    </source>
</evidence>
<dbReference type="Pfam" id="PF03788">
    <property type="entry name" value="LrgA"/>
    <property type="match status" value="1"/>
</dbReference>
<keyword evidence="4 6" id="KW-1133">Transmembrane helix</keyword>
<reference evidence="7" key="1">
    <citation type="submission" date="2022-12" db="EMBL/GenBank/DDBJ databases">
        <title>Draft genome sequence of the thermophilic strain Brevibacillus thermoruber HT42, isolated from Los Humeros, Puebla, Mexico, with biotechnological potential.</title>
        <authorList>
            <person name="Lara Sanchez J."/>
            <person name="Solis Palacios R."/>
            <person name="Bustos Baena A.S."/>
            <person name="Ruz Baez A.E."/>
            <person name="Espinosa Luna G."/>
            <person name="Oliart Ros R.M."/>
        </authorList>
    </citation>
    <scope>NUCLEOTIDE SEQUENCE</scope>
    <source>
        <strain evidence="7">HT42</strain>
    </source>
</reference>
<evidence type="ECO:0000256" key="3">
    <source>
        <dbReference type="ARBA" id="ARBA00022692"/>
    </source>
</evidence>
<dbReference type="InterPro" id="IPR005538">
    <property type="entry name" value="LrgA/CidA"/>
</dbReference>
<evidence type="ECO:0000256" key="1">
    <source>
        <dbReference type="ARBA" id="ARBA00004651"/>
    </source>
</evidence>
<sequence>MKKWLQAIPQLLLLLLFSWLGKAIAALFHLHVPGSLIGLLLLFLALQAGWVRLTWVEAGAALLFGDMILFFVPAIVGIVQYPWLLGAKGLLVLVVVLSGTALVMAATGVVSERLHRMGEGERHDSVERV</sequence>
<evidence type="ECO:0000313" key="7">
    <source>
        <dbReference type="EMBL" id="MDA5109072.1"/>
    </source>
</evidence>
<dbReference type="EMBL" id="JAPYYP010000013">
    <property type="protein sequence ID" value="MDA5109072.1"/>
    <property type="molecule type" value="Genomic_DNA"/>
</dbReference>
<dbReference type="Proteomes" id="UP001151071">
    <property type="component" value="Unassembled WGS sequence"/>
</dbReference>
<gene>
    <name evidence="7" type="ORF">O3V59_11920</name>
</gene>
<evidence type="ECO:0000256" key="2">
    <source>
        <dbReference type="ARBA" id="ARBA00022475"/>
    </source>
</evidence>